<dbReference type="Gene3D" id="2.60.40.790">
    <property type="match status" value="1"/>
</dbReference>
<dbReference type="EMBL" id="JAPCXC010000008">
    <property type="protein sequence ID" value="KAJ1612069.1"/>
    <property type="molecule type" value="Genomic_DNA"/>
</dbReference>
<dbReference type="InterPro" id="IPR007052">
    <property type="entry name" value="CS_dom"/>
</dbReference>
<sequence length="241" mass="27598">MSRIDYSKWDKLEISSDEEPGKLGSGCRVTRFDSPQSITIGRDREGGESVVVNSSLPAEAKTESGYVSRERAISLDDYVLGGRSVSGWDYYWSQADDSLALLLEIGQEMQNKDFAVTVTEDNITIRYCSETVLSEEFEYEVNSDDGTVFWSIKEVEVPNEMDNSKTVKRMLALELEKKKLDASIRLWWKRIFKGGIEIDITKSGRFTSSKMEERNKRFIQAWEAAHSEFKSKIKDRQKITI</sequence>
<dbReference type="InterPro" id="IPR008978">
    <property type="entry name" value="HSP20-like_chaperone"/>
</dbReference>
<evidence type="ECO:0000313" key="2">
    <source>
        <dbReference type="EMBL" id="KAJ1612069.1"/>
    </source>
</evidence>
<dbReference type="SUPFAM" id="SSF49764">
    <property type="entry name" value="HSP20-like chaperones"/>
    <property type="match status" value="1"/>
</dbReference>
<evidence type="ECO:0000259" key="1">
    <source>
        <dbReference type="PROSITE" id="PS51203"/>
    </source>
</evidence>
<comment type="caution">
    <text evidence="2">The sequence shown here is derived from an EMBL/GenBank/DDBJ whole genome shotgun (WGS) entry which is preliminary data.</text>
</comment>
<gene>
    <name evidence="2" type="ORF">OJ253_674</name>
</gene>
<organism evidence="2">
    <name type="scientific">Cryptosporidium canis</name>
    <dbReference type="NCBI Taxonomy" id="195482"/>
    <lineage>
        <taxon>Eukaryota</taxon>
        <taxon>Sar</taxon>
        <taxon>Alveolata</taxon>
        <taxon>Apicomplexa</taxon>
        <taxon>Conoidasida</taxon>
        <taxon>Coccidia</taxon>
        <taxon>Eucoccidiorida</taxon>
        <taxon>Eimeriorina</taxon>
        <taxon>Cryptosporidiidae</taxon>
        <taxon>Cryptosporidium</taxon>
    </lineage>
</organism>
<dbReference type="AlphaFoldDB" id="A0A9D5DIE9"/>
<name>A0A9D5DIE9_9CRYT</name>
<protein>
    <submittedName>
        <fullName evidence="2">Low complexity protein</fullName>
    </submittedName>
</protein>
<accession>A0A9D5DIE9</accession>
<reference evidence="2" key="1">
    <citation type="submission" date="2022-10" db="EMBL/GenBank/DDBJ databases">
        <title>Adaptive evolution leads to modifications in subtelomeric GC content in a zoonotic Cryptosporidium species.</title>
        <authorList>
            <person name="Li J."/>
            <person name="Feng Y."/>
            <person name="Xiao L."/>
        </authorList>
    </citation>
    <scope>NUCLEOTIDE SEQUENCE</scope>
    <source>
        <strain evidence="2">33844</strain>
    </source>
</reference>
<dbReference type="Proteomes" id="UP001067231">
    <property type="component" value="Unassembled WGS sequence"/>
</dbReference>
<feature type="domain" description="CS" evidence="1">
    <location>
        <begin position="85"/>
        <end position="192"/>
    </location>
</feature>
<dbReference type="OrthoDB" id="416217at2759"/>
<dbReference type="PROSITE" id="PS51203">
    <property type="entry name" value="CS"/>
    <property type="match status" value="1"/>
</dbReference>
<proteinExistence type="predicted"/>